<dbReference type="InterPro" id="IPR051317">
    <property type="entry name" value="Gfo/Idh/MocA_oxidoreduct"/>
</dbReference>
<evidence type="ECO:0000259" key="4">
    <source>
        <dbReference type="Pfam" id="PF01408"/>
    </source>
</evidence>
<feature type="domain" description="GFO/IDH/MocA-like oxidoreductase" evidence="5">
    <location>
        <begin position="149"/>
        <end position="260"/>
    </location>
</feature>
<name>A0A1H5MCB3_9MICC</name>
<sequence>MSTFATIDTPGPLRLVQVGAGGMGKAWIEAITANPDVELVGLVDLNTDTAREALAEKGLDGVLVGTSVSEVAAATGAHAVVNVTVPVAHHPVNVEAMFAGLPVLCEKPAAPTVAQALSLAAGAEASGQLLMISQSRRYFNSLAQLKAVTGELGEIGVITTEFFKAPHFGGFREDMDHVLLVDMAIHPFDAVRYLTGQDPVSVYCEEFNPSWSWYKADAAATAIFEFSSGLRYVYSGSWCADGQETSWNGQWRVNGERGTALWDGEQAPIVDATDATGSQLAVPVAGEGPEQIAGSLAEFVSAVRTGVMPDGQIHSNVHSLAMVEAAVQSAETGQRVRIDDVLMAAYAQAMDAEKRTDVKAVLSGWGSPLERFASRLDAISH</sequence>
<dbReference type="GO" id="GO:0016491">
    <property type="term" value="F:oxidoreductase activity"/>
    <property type="evidence" value="ECO:0007669"/>
    <property type="project" value="UniProtKB-KW"/>
</dbReference>
<keyword evidence="3" id="KW-0520">NAD</keyword>
<feature type="domain" description="Gfo/Idh/MocA-like oxidoreductase N-terminal" evidence="4">
    <location>
        <begin position="14"/>
        <end position="132"/>
    </location>
</feature>
<dbReference type="Proteomes" id="UP000182725">
    <property type="component" value="Unassembled WGS sequence"/>
</dbReference>
<evidence type="ECO:0000256" key="2">
    <source>
        <dbReference type="ARBA" id="ARBA00023002"/>
    </source>
</evidence>
<dbReference type="InterPro" id="IPR055170">
    <property type="entry name" value="GFO_IDH_MocA-like_dom"/>
</dbReference>
<dbReference type="AlphaFoldDB" id="A0A1H5MCB3"/>
<dbReference type="PANTHER" id="PTHR43708">
    <property type="entry name" value="CONSERVED EXPRESSED OXIDOREDUCTASE (EUROFUNG)"/>
    <property type="match status" value="1"/>
</dbReference>
<evidence type="ECO:0000256" key="3">
    <source>
        <dbReference type="ARBA" id="ARBA00023027"/>
    </source>
</evidence>
<dbReference type="Gene3D" id="3.30.360.10">
    <property type="entry name" value="Dihydrodipicolinate Reductase, domain 2"/>
    <property type="match status" value="1"/>
</dbReference>
<evidence type="ECO:0000313" key="6">
    <source>
        <dbReference type="EMBL" id="SEE86966.1"/>
    </source>
</evidence>
<dbReference type="PANTHER" id="PTHR43708:SF5">
    <property type="entry name" value="CONSERVED EXPRESSED OXIDOREDUCTASE (EUROFUNG)-RELATED"/>
    <property type="match status" value="1"/>
</dbReference>
<dbReference type="InterPro" id="IPR036291">
    <property type="entry name" value="NAD(P)-bd_dom_sf"/>
</dbReference>
<accession>A0A1H5MCB3</accession>
<dbReference type="GO" id="GO:0000166">
    <property type="term" value="F:nucleotide binding"/>
    <property type="evidence" value="ECO:0007669"/>
    <property type="project" value="InterPro"/>
</dbReference>
<dbReference type="Pfam" id="PF01408">
    <property type="entry name" value="GFO_IDH_MocA"/>
    <property type="match status" value="1"/>
</dbReference>
<protein>
    <submittedName>
        <fullName evidence="6">Predicted dehydrogenase</fullName>
    </submittedName>
</protein>
<dbReference type="SUPFAM" id="SSF51735">
    <property type="entry name" value="NAD(P)-binding Rossmann-fold domains"/>
    <property type="match status" value="1"/>
</dbReference>
<reference evidence="6 7" key="1">
    <citation type="submission" date="2016-10" db="EMBL/GenBank/DDBJ databases">
        <authorList>
            <person name="de Groot N.N."/>
        </authorList>
    </citation>
    <scope>NUCLEOTIDE SEQUENCE [LARGE SCALE GENOMIC DNA]</scope>
    <source>
        <strain evidence="6 7">DSM 22274</strain>
    </source>
</reference>
<proteinExistence type="inferred from homology"/>
<evidence type="ECO:0000256" key="1">
    <source>
        <dbReference type="ARBA" id="ARBA00010928"/>
    </source>
</evidence>
<organism evidence="6 7">
    <name type="scientific">Arthrobacter alpinus</name>
    <dbReference type="NCBI Taxonomy" id="656366"/>
    <lineage>
        <taxon>Bacteria</taxon>
        <taxon>Bacillati</taxon>
        <taxon>Actinomycetota</taxon>
        <taxon>Actinomycetes</taxon>
        <taxon>Micrococcales</taxon>
        <taxon>Micrococcaceae</taxon>
        <taxon>Arthrobacter</taxon>
    </lineage>
</organism>
<comment type="similarity">
    <text evidence="1">Belongs to the Gfo/Idh/MocA family.</text>
</comment>
<dbReference type="SUPFAM" id="SSF55347">
    <property type="entry name" value="Glyceraldehyde-3-phosphate dehydrogenase-like, C-terminal domain"/>
    <property type="match status" value="1"/>
</dbReference>
<dbReference type="RefSeq" id="WP_074712182.1">
    <property type="nucleotide sequence ID" value="NZ_FNTV01000001.1"/>
</dbReference>
<dbReference type="InterPro" id="IPR000683">
    <property type="entry name" value="Gfo/Idh/MocA-like_OxRdtase_N"/>
</dbReference>
<dbReference type="EMBL" id="FNTV01000001">
    <property type="protein sequence ID" value="SEE86966.1"/>
    <property type="molecule type" value="Genomic_DNA"/>
</dbReference>
<gene>
    <name evidence="6" type="ORF">SAMN04489740_2864</name>
</gene>
<evidence type="ECO:0000259" key="5">
    <source>
        <dbReference type="Pfam" id="PF22725"/>
    </source>
</evidence>
<evidence type="ECO:0000313" key="7">
    <source>
        <dbReference type="Proteomes" id="UP000182725"/>
    </source>
</evidence>
<dbReference type="Pfam" id="PF22725">
    <property type="entry name" value="GFO_IDH_MocA_C3"/>
    <property type="match status" value="1"/>
</dbReference>
<dbReference type="Gene3D" id="3.40.50.720">
    <property type="entry name" value="NAD(P)-binding Rossmann-like Domain"/>
    <property type="match status" value="1"/>
</dbReference>
<keyword evidence="2" id="KW-0560">Oxidoreductase</keyword>